<dbReference type="GO" id="GO:0004722">
    <property type="term" value="F:protein serine/threonine phosphatase activity"/>
    <property type="evidence" value="ECO:0007669"/>
    <property type="project" value="UniProtKB-EC"/>
</dbReference>
<dbReference type="OrthoDB" id="60843at2759"/>
<dbReference type="InterPro" id="IPR001932">
    <property type="entry name" value="PPM-type_phosphatase-like_dom"/>
</dbReference>
<evidence type="ECO:0000259" key="3">
    <source>
        <dbReference type="PROSITE" id="PS51746"/>
    </source>
</evidence>
<dbReference type="EMBL" id="CDMY01000502">
    <property type="protein sequence ID" value="CEM18519.1"/>
    <property type="molecule type" value="Genomic_DNA"/>
</dbReference>
<dbReference type="InterPro" id="IPR039123">
    <property type="entry name" value="PPTC7"/>
</dbReference>
<feature type="region of interest" description="Disordered" evidence="2">
    <location>
        <begin position="367"/>
        <end position="416"/>
    </location>
</feature>
<dbReference type="AlphaFoldDB" id="A0A0G4FUB4"/>
<sequence>MEKAASSVLHRSPAELLLCPSARVISKQNGGHDSYFHPTTAMGVYDGVSGVAGVPGCDPKAFSSRLAMECNKAEKHITEAGYQSKTHTRAATVLSEGISGLRSSGLRGSTTAVLCTVHGTNLDVACIGDSRVSVYRREGERGKFVEIYRSRTTHFRPHDTFNCPAQVSRVPWEVPGRYHTHWSRDAPFAPATPESLRELMSEETVRIRVGDIVVMGSDGLWDNLFQHQVARIINSTHTAATRGTRSNSSSPIAVSEAVSDALVKAAYQCSIMRDILSPFTLEARAHARREVAKMGLSAPLGLRQDASMLGGKPDDITCVAAVCVGERPAIDMAVRCKEGEIAPPAQLGPREIAKMLPDLVYLSNIRPAPLPTRPAPPTLHTAPPTPRQQQQQQQLQHQGQHQEPQSGQEDGAGGWQGVGAAVVGELSGIVASAVSRFWRMLRTDSPPPTSSPAGEGRKRKHDPTAHNTTDQRAKKARV</sequence>
<evidence type="ECO:0000256" key="2">
    <source>
        <dbReference type="SAM" id="MobiDB-lite"/>
    </source>
</evidence>
<keyword evidence="1" id="KW-0479">Metal-binding</keyword>
<dbReference type="PhylomeDB" id="A0A0G4FUB4"/>
<keyword evidence="1" id="KW-0378">Hydrolase</keyword>
<keyword evidence="1" id="KW-0464">Manganese</keyword>
<accession>A0A0G4FUB4</accession>
<dbReference type="PROSITE" id="PS51746">
    <property type="entry name" value="PPM_2"/>
    <property type="match status" value="1"/>
</dbReference>
<dbReference type="Gene3D" id="3.60.40.10">
    <property type="entry name" value="PPM-type phosphatase domain"/>
    <property type="match status" value="1"/>
</dbReference>
<dbReference type="VEuPathDB" id="CryptoDB:Vbra_5955"/>
<evidence type="ECO:0000313" key="4">
    <source>
        <dbReference type="EMBL" id="CEM18519.1"/>
    </source>
</evidence>
<dbReference type="SMART" id="SM00332">
    <property type="entry name" value="PP2Cc"/>
    <property type="match status" value="1"/>
</dbReference>
<dbReference type="InterPro" id="IPR036457">
    <property type="entry name" value="PPM-type-like_dom_sf"/>
</dbReference>
<dbReference type="Proteomes" id="UP000041254">
    <property type="component" value="Unassembled WGS sequence"/>
</dbReference>
<reference evidence="4 5" key="1">
    <citation type="submission" date="2014-11" db="EMBL/GenBank/DDBJ databases">
        <authorList>
            <person name="Zhu J."/>
            <person name="Qi W."/>
            <person name="Song R."/>
        </authorList>
    </citation>
    <scope>NUCLEOTIDE SEQUENCE [LARGE SCALE GENOMIC DNA]</scope>
</reference>
<dbReference type="GO" id="GO:0046872">
    <property type="term" value="F:metal ion binding"/>
    <property type="evidence" value="ECO:0007669"/>
    <property type="project" value="UniProtKB-UniRule"/>
</dbReference>
<evidence type="ECO:0000313" key="5">
    <source>
        <dbReference type="Proteomes" id="UP000041254"/>
    </source>
</evidence>
<feature type="compositionally biased region" description="Low complexity" evidence="2">
    <location>
        <begin position="378"/>
        <end position="409"/>
    </location>
</feature>
<gene>
    <name evidence="4" type="ORF">Vbra_5955</name>
</gene>
<dbReference type="PANTHER" id="PTHR12320">
    <property type="entry name" value="PROTEIN PHOSPHATASE 2C"/>
    <property type="match status" value="1"/>
</dbReference>
<keyword evidence="1" id="KW-0904">Protein phosphatase</keyword>
<feature type="compositionally biased region" description="Basic and acidic residues" evidence="2">
    <location>
        <begin position="469"/>
        <end position="478"/>
    </location>
</feature>
<comment type="similarity">
    <text evidence="1">Belongs to the PP2C family.</text>
</comment>
<feature type="domain" description="PPM-type phosphatase" evidence="3">
    <location>
        <begin position="18"/>
        <end position="323"/>
    </location>
</feature>
<feature type="compositionally biased region" description="Pro residues" evidence="2">
    <location>
        <begin position="368"/>
        <end position="377"/>
    </location>
</feature>
<comment type="cofactor">
    <cofactor evidence="1">
        <name>Mg(2+)</name>
        <dbReference type="ChEBI" id="CHEBI:18420"/>
    </cofactor>
</comment>
<comment type="catalytic activity">
    <reaction evidence="1">
        <text>O-phospho-L-threonyl-[protein] + H2O = L-threonyl-[protein] + phosphate</text>
        <dbReference type="Rhea" id="RHEA:47004"/>
        <dbReference type="Rhea" id="RHEA-COMP:11060"/>
        <dbReference type="Rhea" id="RHEA-COMP:11605"/>
        <dbReference type="ChEBI" id="CHEBI:15377"/>
        <dbReference type="ChEBI" id="CHEBI:30013"/>
        <dbReference type="ChEBI" id="CHEBI:43474"/>
        <dbReference type="ChEBI" id="CHEBI:61977"/>
        <dbReference type="EC" id="3.1.3.16"/>
    </reaction>
</comment>
<evidence type="ECO:0000256" key="1">
    <source>
        <dbReference type="RuleBase" id="RU366020"/>
    </source>
</evidence>
<dbReference type="SUPFAM" id="SSF81606">
    <property type="entry name" value="PP2C-like"/>
    <property type="match status" value="1"/>
</dbReference>
<feature type="region of interest" description="Disordered" evidence="2">
    <location>
        <begin position="440"/>
        <end position="478"/>
    </location>
</feature>
<proteinExistence type="inferred from homology"/>
<organism evidence="4 5">
    <name type="scientific">Vitrella brassicaformis (strain CCMP3155)</name>
    <dbReference type="NCBI Taxonomy" id="1169540"/>
    <lineage>
        <taxon>Eukaryota</taxon>
        <taxon>Sar</taxon>
        <taxon>Alveolata</taxon>
        <taxon>Colpodellida</taxon>
        <taxon>Vitrellaceae</taxon>
        <taxon>Vitrella</taxon>
    </lineage>
</organism>
<dbReference type="EC" id="3.1.3.16" evidence="1"/>
<comment type="catalytic activity">
    <reaction evidence="1">
        <text>O-phospho-L-seryl-[protein] + H2O = L-seryl-[protein] + phosphate</text>
        <dbReference type="Rhea" id="RHEA:20629"/>
        <dbReference type="Rhea" id="RHEA-COMP:9863"/>
        <dbReference type="Rhea" id="RHEA-COMP:11604"/>
        <dbReference type="ChEBI" id="CHEBI:15377"/>
        <dbReference type="ChEBI" id="CHEBI:29999"/>
        <dbReference type="ChEBI" id="CHEBI:43474"/>
        <dbReference type="ChEBI" id="CHEBI:83421"/>
        <dbReference type="EC" id="3.1.3.16"/>
    </reaction>
</comment>
<keyword evidence="1" id="KW-0460">Magnesium</keyword>
<comment type="cofactor">
    <cofactor evidence="1">
        <name>Mn(2+)</name>
        <dbReference type="ChEBI" id="CHEBI:29035"/>
    </cofactor>
</comment>
<name>A0A0G4FUB4_VITBC</name>
<dbReference type="InParanoid" id="A0A0G4FUB4"/>
<keyword evidence="5" id="KW-1185">Reference proteome</keyword>
<dbReference type="PANTHER" id="PTHR12320:SF1">
    <property type="entry name" value="PROTEIN PHOSPHATASE PTC7 HOMOLOG"/>
    <property type="match status" value="1"/>
</dbReference>
<protein>
    <recommendedName>
        <fullName evidence="1">Protein phosphatase</fullName>
        <ecNumber evidence="1">3.1.3.16</ecNumber>
    </recommendedName>
</protein>
<dbReference type="STRING" id="1169540.A0A0G4FUB4"/>